<keyword evidence="4" id="KW-1185">Reference proteome</keyword>
<dbReference type="Gene3D" id="3.30.910.20">
    <property type="entry name" value="Skp domain"/>
    <property type="match status" value="1"/>
</dbReference>
<evidence type="ECO:0000256" key="2">
    <source>
        <dbReference type="SAM" id="SignalP"/>
    </source>
</evidence>
<dbReference type="OrthoDB" id="7868372at2"/>
<dbReference type="RefSeq" id="WP_137194718.1">
    <property type="nucleotide sequence ID" value="NZ_CP039965.1"/>
</dbReference>
<dbReference type="SMART" id="SM00935">
    <property type="entry name" value="OmpH"/>
    <property type="match status" value="1"/>
</dbReference>
<feature type="coiled-coil region" evidence="1">
    <location>
        <begin position="58"/>
        <end position="85"/>
    </location>
</feature>
<geneLocation type="plasmid" evidence="3 4">
    <name>unnamed1</name>
</geneLocation>
<keyword evidence="1" id="KW-0175">Coiled coil</keyword>
<dbReference type="Proteomes" id="UP000298631">
    <property type="component" value="Plasmid unnamed1"/>
</dbReference>
<evidence type="ECO:0000313" key="3">
    <source>
        <dbReference type="EMBL" id="QCO56907.1"/>
    </source>
</evidence>
<evidence type="ECO:0000313" key="4">
    <source>
        <dbReference type="Proteomes" id="UP000298631"/>
    </source>
</evidence>
<protein>
    <submittedName>
        <fullName evidence="3">OmpH family outer membrane protein</fullName>
    </submittedName>
</protein>
<sequence length="196" mass="21632">MRGGRLGALALAALLSVSPATVFAQEAAGAAQAPLISPVLSINQQRLFEESAFGKASLSRLEASSRTLQAEIRKIESNLEIEERLLTERRATMPAAEFQPLAIAFDDKVERIRDAWIAKDRELKRQRELDQQQFFEIAAPILVEMMQSRGAAILLDQSSVVLSLDRIDITQPAIELIDTRLSETPEDPVEVTPAQP</sequence>
<dbReference type="KEGG" id="pseb:EOK75_13980"/>
<evidence type="ECO:0000256" key="1">
    <source>
        <dbReference type="SAM" id="Coils"/>
    </source>
</evidence>
<dbReference type="InterPro" id="IPR005632">
    <property type="entry name" value="Chaperone_Skp"/>
</dbReference>
<dbReference type="SUPFAM" id="SSF111384">
    <property type="entry name" value="OmpH-like"/>
    <property type="match status" value="1"/>
</dbReference>
<organism evidence="3 4">
    <name type="scientific">Pseudorhodobacter turbinis</name>
    <dbReference type="NCBI Taxonomy" id="2500533"/>
    <lineage>
        <taxon>Bacteria</taxon>
        <taxon>Pseudomonadati</taxon>
        <taxon>Pseudomonadota</taxon>
        <taxon>Alphaproteobacteria</taxon>
        <taxon>Rhodobacterales</taxon>
        <taxon>Paracoccaceae</taxon>
        <taxon>Pseudorhodobacter</taxon>
    </lineage>
</organism>
<keyword evidence="2" id="KW-0732">Signal</keyword>
<dbReference type="GO" id="GO:0051082">
    <property type="term" value="F:unfolded protein binding"/>
    <property type="evidence" value="ECO:0007669"/>
    <property type="project" value="InterPro"/>
</dbReference>
<dbReference type="EMBL" id="CP039965">
    <property type="protein sequence ID" value="QCO56907.1"/>
    <property type="molecule type" value="Genomic_DNA"/>
</dbReference>
<proteinExistence type="predicted"/>
<feature type="chain" id="PRO_5021023047" evidence="2">
    <location>
        <begin position="25"/>
        <end position="196"/>
    </location>
</feature>
<name>A0A4P8EIW2_9RHOB</name>
<gene>
    <name evidence="3" type="ORF">EOK75_13980</name>
</gene>
<dbReference type="InterPro" id="IPR024930">
    <property type="entry name" value="Skp_dom_sf"/>
</dbReference>
<keyword evidence="3" id="KW-0614">Plasmid</keyword>
<feature type="signal peptide" evidence="2">
    <location>
        <begin position="1"/>
        <end position="24"/>
    </location>
</feature>
<dbReference type="Pfam" id="PF03938">
    <property type="entry name" value="OmpH"/>
    <property type="match status" value="1"/>
</dbReference>
<accession>A0A4P8EIW2</accession>
<dbReference type="AlphaFoldDB" id="A0A4P8EIW2"/>
<reference evidence="3 4" key="1">
    <citation type="submission" date="2019-05" db="EMBL/GenBank/DDBJ databases">
        <title>Pseudorhodobacter turbinis sp. nov., isolated from the gut of the Korean turban shell.</title>
        <authorList>
            <person name="Jeong Y.-S."/>
            <person name="Kang W.-R."/>
            <person name="Bae J.-W."/>
        </authorList>
    </citation>
    <scope>NUCLEOTIDE SEQUENCE [LARGE SCALE GENOMIC DNA]</scope>
    <source>
        <strain evidence="3 4">S12M18</strain>
        <plasmid evidence="3 4">unnamed1</plasmid>
    </source>
</reference>